<dbReference type="Pfam" id="PF13529">
    <property type="entry name" value="Peptidase_C39_2"/>
    <property type="match status" value="1"/>
</dbReference>
<evidence type="ECO:0000259" key="1">
    <source>
        <dbReference type="Pfam" id="PF13529"/>
    </source>
</evidence>
<comment type="caution">
    <text evidence="2">The sequence shown here is derived from an EMBL/GenBank/DDBJ whole genome shotgun (WGS) entry which is preliminary data.</text>
</comment>
<dbReference type="AlphaFoldDB" id="A0AAE3P1S5"/>
<name>A0AAE3P1S5_9BACT</name>
<dbReference type="InterPro" id="IPR039564">
    <property type="entry name" value="Peptidase_C39-like"/>
</dbReference>
<dbReference type="EMBL" id="JARGDL010000018">
    <property type="protein sequence ID" value="MDF1612807.1"/>
    <property type="molecule type" value="Genomic_DNA"/>
</dbReference>
<protein>
    <submittedName>
        <fullName evidence="2">C39 family peptidase</fullName>
    </submittedName>
</protein>
<dbReference type="Gene3D" id="3.90.70.10">
    <property type="entry name" value="Cysteine proteinases"/>
    <property type="match status" value="1"/>
</dbReference>
<feature type="domain" description="Peptidase C39-like" evidence="1">
    <location>
        <begin position="201"/>
        <end position="317"/>
    </location>
</feature>
<proteinExistence type="predicted"/>
<accession>A0AAE3P1S5</accession>
<evidence type="ECO:0000313" key="2">
    <source>
        <dbReference type="EMBL" id="MDF1612807.1"/>
    </source>
</evidence>
<evidence type="ECO:0000313" key="3">
    <source>
        <dbReference type="Proteomes" id="UP001221302"/>
    </source>
</evidence>
<organism evidence="2 3">
    <name type="scientific">Stygiobacter electus</name>
    <dbReference type="NCBI Taxonomy" id="3032292"/>
    <lineage>
        <taxon>Bacteria</taxon>
        <taxon>Pseudomonadati</taxon>
        <taxon>Ignavibacteriota</taxon>
        <taxon>Ignavibacteria</taxon>
        <taxon>Ignavibacteriales</taxon>
        <taxon>Melioribacteraceae</taxon>
        <taxon>Stygiobacter</taxon>
    </lineage>
</organism>
<gene>
    <name evidence="2" type="ORF">P0M35_11645</name>
</gene>
<sequence length="460" mass="51966">MKIKFSIFISLIVTSIAFSQVYPDQFYELKIDSLKNKIESLSGVKLSIDGKSFELEDNVLEGYIIIKEQTSQFPFNQGLPSYNGKVYDNKSGFKVLIRFPYGNGWSPWLTVGYWQTNIWNTYGSTSYSGGYVDVDYVKLSSYVSKWQFQIILTRTTLSSKSPSIHKVSFFISDSRTTSNVNVAQIVNDNPKEFFISTSFIYQYSVDPVIGKDICSPTTVSMILKSYNIQVDPYQFAVTTYDTYHKMFGVWPRVVQNAAEYGLDGAVTRYRTWSDARKVLDANGRIAMSLGSPLYPNGHLVMLAGFTNDGRVIVHDPAKSNGYSYIHDKTNLTQSWFAKGGISYTFYNPNNVTSVKNKSERYLENSFELFQNYPNPFSARGGSAFGGNPTTTISYYLTSPNSVQLKIYDVLGNEISTLVEEFQEAGIYKINFDGSDLSSGIYIYRLTVGKNSLIKKMMLLK</sequence>
<dbReference type="Gene3D" id="2.60.40.4070">
    <property type="match status" value="1"/>
</dbReference>
<dbReference type="RefSeq" id="WP_321536578.1">
    <property type="nucleotide sequence ID" value="NZ_JARGDL010000018.1"/>
</dbReference>
<dbReference type="InterPro" id="IPR026444">
    <property type="entry name" value="Secre_tail"/>
</dbReference>
<reference evidence="2" key="1">
    <citation type="submission" date="2023-03" db="EMBL/GenBank/DDBJ databases">
        <title>Stygiobacter electus gen. nov., sp. nov., facultatively anaerobic thermotolerant bacterium of the class Ignavibacteria from a well of Yessentuki mineral water deposit.</title>
        <authorList>
            <person name="Podosokorskaya O.A."/>
            <person name="Elcheninov A.G."/>
            <person name="Petrova N.F."/>
            <person name="Zavarzina D.G."/>
            <person name="Kublanov I.V."/>
            <person name="Merkel A.Y."/>
        </authorList>
    </citation>
    <scope>NUCLEOTIDE SEQUENCE</scope>
    <source>
        <strain evidence="2">09-Me</strain>
    </source>
</reference>
<dbReference type="Proteomes" id="UP001221302">
    <property type="component" value="Unassembled WGS sequence"/>
</dbReference>
<dbReference type="NCBIfam" id="TIGR04183">
    <property type="entry name" value="Por_Secre_tail"/>
    <property type="match status" value="1"/>
</dbReference>
<keyword evidence="3" id="KW-1185">Reference proteome</keyword>